<protein>
    <recommendedName>
        <fullName evidence="5">U6 small nuclear RNA (adenine-(43)-N(6))-methyltransferase</fullName>
    </recommendedName>
</protein>
<dbReference type="PANTHER" id="PTHR13393:SF0">
    <property type="entry name" value="RNA N6-ADENOSINE-METHYLTRANSFERASE METTL16"/>
    <property type="match status" value="1"/>
</dbReference>
<evidence type="ECO:0000256" key="2">
    <source>
        <dbReference type="ARBA" id="ARBA00022679"/>
    </source>
</evidence>
<evidence type="ECO:0000313" key="3">
    <source>
        <dbReference type="EMBL" id="SPO28350.1"/>
    </source>
</evidence>
<keyword evidence="4" id="KW-1185">Reference proteome</keyword>
<sequence>MYRLKTPNFRHLAKKYPDTFGSFVKDDGGYEAKIDFQDAEAVRCLAQTLLMEDFGVHARFSPGNLCPTHADFDRLTFPNVTLRCGQIPNSILNHTLPAHHLLQYHLSPGTTLSQAQIQIRGLDIGTGASAIYPILGVSCFPSWHFIGTDIDQSSLDYASANIVHHPSNANRLGARIRLVPVAQKDSPFLPDTNEDNEEMLHFTMCNPPFYSSAEEMDLLAAFKKVPANAVCHGTPSEMVTAGGEVAFVQRMIKESLTTNKEVLWWTCMLGKLSSVAQIAGELKVLAKEGKVGGWGVSELPTGGGRTKRWVVIWSTTPLRLPDGLSRDGLPGSLEKCRPGSAERLGKVVSMGPRYARKELLDVVEEILSALDGCFVYPSAYRDLGKAEGRKDGWKIRDDMGALDVIVTQESWTRRARRAKHRPQSSLQEALKNHLPEQPLLMARISVTEVKIGLPLKVAWIYGMDSVKFESFAMFLISAVERKLAGFTDADAAK</sequence>
<evidence type="ECO:0008006" key="5">
    <source>
        <dbReference type="Google" id="ProtNLM"/>
    </source>
</evidence>
<name>A0A5C3EDR1_9BASI</name>
<dbReference type="OrthoDB" id="514248at2759"/>
<reference evidence="3 4" key="1">
    <citation type="submission" date="2018-03" db="EMBL/GenBank/DDBJ databases">
        <authorList>
            <person name="Guldener U."/>
        </authorList>
    </citation>
    <scope>NUCLEOTIDE SEQUENCE [LARGE SCALE GENOMIC DNA]</scope>
    <source>
        <strain evidence="3 4">NBRC100155</strain>
    </source>
</reference>
<dbReference type="EMBL" id="OOIN01000022">
    <property type="protein sequence ID" value="SPO28350.1"/>
    <property type="molecule type" value="Genomic_DNA"/>
</dbReference>
<dbReference type="GO" id="GO:0005634">
    <property type="term" value="C:nucleus"/>
    <property type="evidence" value="ECO:0007669"/>
    <property type="project" value="TreeGrafter"/>
</dbReference>
<dbReference type="GO" id="GO:0008168">
    <property type="term" value="F:methyltransferase activity"/>
    <property type="evidence" value="ECO:0007669"/>
    <property type="project" value="UniProtKB-KW"/>
</dbReference>
<dbReference type="PANTHER" id="PTHR13393">
    <property type="entry name" value="SAM-DEPENDENT METHYLTRANSFERASE"/>
    <property type="match status" value="1"/>
</dbReference>
<gene>
    <name evidence="3" type="ORF">UTRI_04747</name>
</gene>
<evidence type="ECO:0000313" key="4">
    <source>
        <dbReference type="Proteomes" id="UP000324022"/>
    </source>
</evidence>
<dbReference type="SUPFAM" id="SSF53335">
    <property type="entry name" value="S-adenosyl-L-methionine-dependent methyltransferases"/>
    <property type="match status" value="2"/>
</dbReference>
<dbReference type="GO" id="GO:0070475">
    <property type="term" value="P:rRNA base methylation"/>
    <property type="evidence" value="ECO:0007669"/>
    <property type="project" value="TreeGrafter"/>
</dbReference>
<keyword evidence="1" id="KW-0489">Methyltransferase</keyword>
<dbReference type="Proteomes" id="UP000324022">
    <property type="component" value="Unassembled WGS sequence"/>
</dbReference>
<dbReference type="InterPro" id="IPR029063">
    <property type="entry name" value="SAM-dependent_MTases_sf"/>
</dbReference>
<dbReference type="Gene3D" id="3.40.50.150">
    <property type="entry name" value="Vaccinia Virus protein VP39"/>
    <property type="match status" value="1"/>
</dbReference>
<dbReference type="AlphaFoldDB" id="A0A5C3EDR1"/>
<keyword evidence="2" id="KW-0808">Transferase</keyword>
<accession>A0A5C3EDR1</accession>
<evidence type="ECO:0000256" key="1">
    <source>
        <dbReference type="ARBA" id="ARBA00022603"/>
    </source>
</evidence>
<dbReference type="Pfam" id="PF05971">
    <property type="entry name" value="Methyltransf_10"/>
    <property type="match status" value="1"/>
</dbReference>
<dbReference type="InterPro" id="IPR010286">
    <property type="entry name" value="METTL16/RlmF"/>
</dbReference>
<organism evidence="3 4">
    <name type="scientific">Ustilago trichophora</name>
    <dbReference type="NCBI Taxonomy" id="86804"/>
    <lineage>
        <taxon>Eukaryota</taxon>
        <taxon>Fungi</taxon>
        <taxon>Dikarya</taxon>
        <taxon>Basidiomycota</taxon>
        <taxon>Ustilaginomycotina</taxon>
        <taxon>Ustilaginomycetes</taxon>
        <taxon>Ustilaginales</taxon>
        <taxon>Ustilaginaceae</taxon>
        <taxon>Ustilago</taxon>
    </lineage>
</organism>
<proteinExistence type="predicted"/>